<dbReference type="EMBL" id="JANPWB010000008">
    <property type="protein sequence ID" value="KAJ1161279.1"/>
    <property type="molecule type" value="Genomic_DNA"/>
</dbReference>
<evidence type="ECO:0000256" key="7">
    <source>
        <dbReference type="ARBA" id="ARBA00023157"/>
    </source>
</evidence>
<evidence type="ECO:0000256" key="5">
    <source>
        <dbReference type="ARBA" id="ARBA00022530"/>
    </source>
</evidence>
<evidence type="ECO:0000256" key="4">
    <source>
        <dbReference type="ARBA" id="ARBA00022525"/>
    </source>
</evidence>
<evidence type="ECO:0000256" key="1">
    <source>
        <dbReference type="ARBA" id="ARBA00004498"/>
    </source>
</evidence>
<dbReference type="GO" id="GO:0060070">
    <property type="term" value="P:canonical Wnt signaling pathway"/>
    <property type="evidence" value="ECO:0007669"/>
    <property type="project" value="TreeGrafter"/>
</dbReference>
<comment type="function">
    <text evidence="9">Ligand for members of the frizzled family of seven transmembrane receptors.</text>
</comment>
<dbReference type="PANTHER" id="PTHR12027:SF70">
    <property type="entry name" value="PROTEIN WNT-16"/>
    <property type="match status" value="1"/>
</dbReference>
<evidence type="ECO:0000256" key="11">
    <source>
        <dbReference type="SAM" id="SignalP"/>
    </source>
</evidence>
<evidence type="ECO:0000256" key="10">
    <source>
        <dbReference type="SAM" id="MobiDB-lite"/>
    </source>
</evidence>
<dbReference type="InterPro" id="IPR005817">
    <property type="entry name" value="Wnt"/>
</dbReference>
<proteinExistence type="inferred from homology"/>
<evidence type="ECO:0000256" key="8">
    <source>
        <dbReference type="ARBA" id="ARBA00023288"/>
    </source>
</evidence>
<keyword evidence="13" id="KW-1185">Reference proteome</keyword>
<dbReference type="InterPro" id="IPR013304">
    <property type="entry name" value="Wnt16"/>
</dbReference>
<dbReference type="GO" id="GO:0030182">
    <property type="term" value="P:neuron differentiation"/>
    <property type="evidence" value="ECO:0007669"/>
    <property type="project" value="TreeGrafter"/>
</dbReference>
<comment type="caution">
    <text evidence="12">The sequence shown here is derived from an EMBL/GenBank/DDBJ whole genome shotgun (WGS) entry which is preliminary data.</text>
</comment>
<accession>A0AAV7S8A5</accession>
<evidence type="ECO:0000313" key="12">
    <source>
        <dbReference type="EMBL" id="KAJ1161279.1"/>
    </source>
</evidence>
<feature type="signal peptide" evidence="11">
    <location>
        <begin position="1"/>
        <end position="28"/>
    </location>
</feature>
<dbReference type="GO" id="GO:0005109">
    <property type="term" value="F:frizzled binding"/>
    <property type="evidence" value="ECO:0007669"/>
    <property type="project" value="TreeGrafter"/>
</dbReference>
<evidence type="ECO:0000256" key="3">
    <source>
        <dbReference type="ARBA" id="ARBA00022473"/>
    </source>
</evidence>
<evidence type="ECO:0000313" key="13">
    <source>
        <dbReference type="Proteomes" id="UP001066276"/>
    </source>
</evidence>
<keyword evidence="7" id="KW-1015">Disulfide bond</keyword>
<name>A0AAV7S8A5_PLEWA</name>
<comment type="similarity">
    <text evidence="2 9">Belongs to the Wnt family.</text>
</comment>
<protein>
    <recommendedName>
        <fullName evidence="9">Protein Wnt</fullName>
    </recommendedName>
</protein>
<keyword evidence="8" id="KW-0449">Lipoprotein</keyword>
<dbReference type="Pfam" id="PF00110">
    <property type="entry name" value="wnt"/>
    <property type="match status" value="1"/>
</dbReference>
<comment type="subcellular location">
    <subcellularLocation>
        <location evidence="1 9">Secreted</location>
        <location evidence="1 9">Extracellular space</location>
        <location evidence="1 9">Extracellular matrix</location>
    </subcellularLocation>
</comment>
<feature type="chain" id="PRO_5043854731" description="Protein Wnt" evidence="11">
    <location>
        <begin position="29"/>
        <end position="362"/>
    </location>
</feature>
<feature type="region of interest" description="Disordered" evidence="10">
    <location>
        <begin position="241"/>
        <end position="321"/>
    </location>
</feature>
<reference evidence="12" key="1">
    <citation type="journal article" date="2022" name="bioRxiv">
        <title>Sequencing and chromosome-scale assembly of the giantPleurodeles waltlgenome.</title>
        <authorList>
            <person name="Brown T."/>
            <person name="Elewa A."/>
            <person name="Iarovenko S."/>
            <person name="Subramanian E."/>
            <person name="Araus A.J."/>
            <person name="Petzold A."/>
            <person name="Susuki M."/>
            <person name="Suzuki K.-i.T."/>
            <person name="Hayashi T."/>
            <person name="Toyoda A."/>
            <person name="Oliveira C."/>
            <person name="Osipova E."/>
            <person name="Leigh N.D."/>
            <person name="Simon A."/>
            <person name="Yun M.H."/>
        </authorList>
    </citation>
    <scope>NUCLEOTIDE SEQUENCE</scope>
    <source>
        <strain evidence="12">20211129_DDA</strain>
        <tissue evidence="12">Liver</tissue>
    </source>
</reference>
<gene>
    <name evidence="12" type="ORF">NDU88_001766</name>
</gene>
<dbReference type="PRINTS" id="PR01895">
    <property type="entry name" value="WNT16PROTEIN"/>
</dbReference>
<dbReference type="AlphaFoldDB" id="A0AAV7S8A5"/>
<dbReference type="SMART" id="SM00097">
    <property type="entry name" value="WNT1"/>
    <property type="match status" value="1"/>
</dbReference>
<dbReference type="GO" id="GO:0005125">
    <property type="term" value="F:cytokine activity"/>
    <property type="evidence" value="ECO:0007669"/>
    <property type="project" value="TreeGrafter"/>
</dbReference>
<evidence type="ECO:0000256" key="2">
    <source>
        <dbReference type="ARBA" id="ARBA00005683"/>
    </source>
</evidence>
<dbReference type="Proteomes" id="UP001066276">
    <property type="component" value="Chromosome 4_2"/>
</dbReference>
<feature type="compositionally biased region" description="Basic and acidic residues" evidence="10">
    <location>
        <begin position="294"/>
        <end position="309"/>
    </location>
</feature>
<dbReference type="PRINTS" id="PR01349">
    <property type="entry name" value="WNTPROTEIN"/>
</dbReference>
<evidence type="ECO:0000256" key="9">
    <source>
        <dbReference type="RuleBase" id="RU003500"/>
    </source>
</evidence>
<sequence length="362" mass="39043">MDRGAHLGLPRLCVLLAALLAIFPCCSQGHWMWLGIASIGVPEKLGCAGLPLSPRQKELCKKKPYLLPSIREGARLGLHECKRQFRHERWNCSVADNPSDASALEGALFPSLGYEMTSGTKETAFIYAVTAAGLVHSVTRTCSAGNMTECSCDASLQNSGSASEGWHWGGCSDDIQYGMLFSRRFADSPTTNSTEKETDSLALMNLHNSEAGRQELGGHGRTRQNVGRVGARLRQGLLFDPAERPSKRPSGIIRSDRESVTRGGAVEPESVSPDPSGAAIGERPWRAPGSTLEPRPRVERSTRRGRQEEAVACGGPRGRHRELGHAEGPLGTCPWPQRCWSCPADLWGCGGGGWSSGPRCTK</sequence>
<evidence type="ECO:0000256" key="6">
    <source>
        <dbReference type="ARBA" id="ARBA00022687"/>
    </source>
</evidence>
<keyword evidence="3 9" id="KW-0217">Developmental protein</keyword>
<keyword evidence="5" id="KW-0272">Extracellular matrix</keyword>
<dbReference type="GO" id="GO:0045165">
    <property type="term" value="P:cell fate commitment"/>
    <property type="evidence" value="ECO:0007669"/>
    <property type="project" value="TreeGrafter"/>
</dbReference>
<dbReference type="GO" id="GO:0005615">
    <property type="term" value="C:extracellular space"/>
    <property type="evidence" value="ECO:0007669"/>
    <property type="project" value="TreeGrafter"/>
</dbReference>
<keyword evidence="6 9" id="KW-0879">Wnt signaling pathway</keyword>
<keyword evidence="4" id="KW-0964">Secreted</keyword>
<organism evidence="12 13">
    <name type="scientific">Pleurodeles waltl</name>
    <name type="common">Iberian ribbed newt</name>
    <dbReference type="NCBI Taxonomy" id="8319"/>
    <lineage>
        <taxon>Eukaryota</taxon>
        <taxon>Metazoa</taxon>
        <taxon>Chordata</taxon>
        <taxon>Craniata</taxon>
        <taxon>Vertebrata</taxon>
        <taxon>Euteleostomi</taxon>
        <taxon>Amphibia</taxon>
        <taxon>Batrachia</taxon>
        <taxon>Caudata</taxon>
        <taxon>Salamandroidea</taxon>
        <taxon>Salamandridae</taxon>
        <taxon>Pleurodelinae</taxon>
        <taxon>Pleurodeles</taxon>
    </lineage>
</organism>
<dbReference type="PANTHER" id="PTHR12027">
    <property type="entry name" value="WNT RELATED"/>
    <property type="match status" value="1"/>
</dbReference>
<keyword evidence="11" id="KW-0732">Signal</keyword>